<name>A0A4R6ILM2_9SPHI</name>
<keyword evidence="2" id="KW-1185">Reference proteome</keyword>
<dbReference type="AlphaFoldDB" id="A0A4R6ILM2"/>
<dbReference type="Proteomes" id="UP000295499">
    <property type="component" value="Unassembled WGS sequence"/>
</dbReference>
<evidence type="ECO:0000313" key="2">
    <source>
        <dbReference type="Proteomes" id="UP000295499"/>
    </source>
</evidence>
<organism evidence="1 2">
    <name type="scientific">Pedobacter duraquae</name>
    <dbReference type="NCBI Taxonomy" id="425511"/>
    <lineage>
        <taxon>Bacteria</taxon>
        <taxon>Pseudomonadati</taxon>
        <taxon>Bacteroidota</taxon>
        <taxon>Sphingobacteriia</taxon>
        <taxon>Sphingobacteriales</taxon>
        <taxon>Sphingobacteriaceae</taxon>
        <taxon>Pedobacter</taxon>
    </lineage>
</organism>
<comment type="caution">
    <text evidence="1">The sequence shown here is derived from an EMBL/GenBank/DDBJ whole genome shotgun (WGS) entry which is preliminary data.</text>
</comment>
<protein>
    <submittedName>
        <fullName evidence="1">Uncharacterized protein</fullName>
    </submittedName>
</protein>
<evidence type="ECO:0000313" key="1">
    <source>
        <dbReference type="EMBL" id="TDO23044.1"/>
    </source>
</evidence>
<gene>
    <name evidence="1" type="ORF">CLV32_2030</name>
</gene>
<sequence length="88" mass="9894">MIEQTQEYQNHTGIDAFNLFYGIQHQFGNKYSYQRNGDQLVISKLDKQSFGEVTFGNAVVRISLSDSVGSDEKETLAFIENLSALLGK</sequence>
<accession>A0A4R6ILM2</accession>
<dbReference type="RefSeq" id="WP_133554904.1">
    <property type="nucleotide sequence ID" value="NZ_SNWM01000002.1"/>
</dbReference>
<proteinExistence type="predicted"/>
<reference evidence="1 2" key="1">
    <citation type="submission" date="2019-03" db="EMBL/GenBank/DDBJ databases">
        <title>Genomic Encyclopedia of Archaeal and Bacterial Type Strains, Phase II (KMG-II): from individual species to whole genera.</title>
        <authorList>
            <person name="Goeker M."/>
        </authorList>
    </citation>
    <scope>NUCLEOTIDE SEQUENCE [LARGE SCALE GENOMIC DNA]</scope>
    <source>
        <strain evidence="1 2">DSM 19034</strain>
    </source>
</reference>
<dbReference type="EMBL" id="SNWM01000002">
    <property type="protein sequence ID" value="TDO23044.1"/>
    <property type="molecule type" value="Genomic_DNA"/>
</dbReference>